<dbReference type="Proteomes" id="UP000642748">
    <property type="component" value="Unassembled WGS sequence"/>
</dbReference>
<dbReference type="EMBL" id="BONZ01000039">
    <property type="protein sequence ID" value="GIH15993.1"/>
    <property type="molecule type" value="Genomic_DNA"/>
</dbReference>
<accession>A0A8J3QSD7</accession>
<evidence type="ECO:0000313" key="2">
    <source>
        <dbReference type="EMBL" id="GIH15993.1"/>
    </source>
</evidence>
<reference evidence="2" key="1">
    <citation type="submission" date="2021-01" db="EMBL/GenBank/DDBJ databases">
        <title>Whole genome shotgun sequence of Rugosimonospora africana NBRC 104875.</title>
        <authorList>
            <person name="Komaki H."/>
            <person name="Tamura T."/>
        </authorList>
    </citation>
    <scope>NUCLEOTIDE SEQUENCE</scope>
    <source>
        <strain evidence="2">NBRC 104875</strain>
    </source>
</reference>
<feature type="chain" id="PRO_5038919636" description="Exo-alpha-sialidase" evidence="1">
    <location>
        <begin position="26"/>
        <end position="481"/>
    </location>
</feature>
<dbReference type="Gene3D" id="2.120.10.10">
    <property type="match status" value="2"/>
</dbReference>
<evidence type="ECO:0000256" key="1">
    <source>
        <dbReference type="SAM" id="SignalP"/>
    </source>
</evidence>
<dbReference type="AlphaFoldDB" id="A0A8J3QSD7"/>
<organism evidence="2 3">
    <name type="scientific">Rugosimonospora africana</name>
    <dbReference type="NCBI Taxonomy" id="556532"/>
    <lineage>
        <taxon>Bacteria</taxon>
        <taxon>Bacillati</taxon>
        <taxon>Actinomycetota</taxon>
        <taxon>Actinomycetes</taxon>
        <taxon>Micromonosporales</taxon>
        <taxon>Micromonosporaceae</taxon>
        <taxon>Rugosimonospora</taxon>
    </lineage>
</organism>
<proteinExistence type="predicted"/>
<protein>
    <recommendedName>
        <fullName evidence="4">Exo-alpha-sialidase</fullName>
    </recommendedName>
</protein>
<dbReference type="SUPFAM" id="SSF110296">
    <property type="entry name" value="Oligoxyloglucan reducing end-specific cellobiohydrolase"/>
    <property type="match status" value="1"/>
</dbReference>
<comment type="caution">
    <text evidence="2">The sequence shown here is derived from an EMBL/GenBank/DDBJ whole genome shotgun (WGS) entry which is preliminary data.</text>
</comment>
<sequence length="481" mass="50225">MDRQRALRWLIRPTPLAVAAGVAVALTTLGVGTHTTVATASDHGSAQNVLVNISGNSAKFGSVFPQVAVSPVDDDTVAVAWRQYTLPVDTNAPKDARTAACHVSVSTDAGRTFKDTDITPYFRADPDATALGLYYCNAPWVTFGPDGRIYAGGSVFTANGTTGALPKQGRAMVTVSTDNGTTWAQGIWGIDLAKLAPGLTGLNGGMAPQDTPWDGSNGFTDPTTGTFYSTAGVYVVASDDHAGTFGTVNQPNVAGWPRSAGGTMTAASGILAEPFVASATTVAGTHCPCLALATSTDEGKTFTAHLIAQAADFSTTGTTRYPVAAADRSRAGHFAVVAYTADHLSVRVYITTDAGRTWKTVTPRTPAGEPVVNANQVSVGYTADGRVLVVWRGFHRDQGAFDTYAALVDNGHAGTTVKVSPERSVYPPLTYLGNYGDGNGAGDFTTWITGNREYAYIAFPYSPGALVEDTYLARVPLSSLK</sequence>
<evidence type="ECO:0008006" key="4">
    <source>
        <dbReference type="Google" id="ProtNLM"/>
    </source>
</evidence>
<evidence type="ECO:0000313" key="3">
    <source>
        <dbReference type="Proteomes" id="UP000642748"/>
    </source>
</evidence>
<gene>
    <name evidence="2" type="ORF">Raf01_41650</name>
</gene>
<keyword evidence="1" id="KW-0732">Signal</keyword>
<keyword evidence="3" id="KW-1185">Reference proteome</keyword>
<name>A0A8J3QSD7_9ACTN</name>
<feature type="signal peptide" evidence="1">
    <location>
        <begin position="1"/>
        <end position="25"/>
    </location>
</feature>